<proteinExistence type="predicted"/>
<name>A0AAW2ZHN2_9EUKA</name>
<protein>
    <submittedName>
        <fullName evidence="4">Esterase</fullName>
    </submittedName>
</protein>
<dbReference type="InterPro" id="IPR013094">
    <property type="entry name" value="AB_hydrolase_3"/>
</dbReference>
<keyword evidence="2" id="KW-0472">Membrane</keyword>
<gene>
    <name evidence="4" type="ORF">AKO1_015444</name>
</gene>
<dbReference type="PANTHER" id="PTHR48081">
    <property type="entry name" value="AB HYDROLASE SUPERFAMILY PROTEIN C4A8.06C"/>
    <property type="match status" value="1"/>
</dbReference>
<reference evidence="4 5" key="1">
    <citation type="submission" date="2024-03" db="EMBL/GenBank/DDBJ databases">
        <title>The Acrasis kona genome and developmental transcriptomes reveal deep origins of eukaryotic multicellular pathways.</title>
        <authorList>
            <person name="Sheikh S."/>
            <person name="Fu C.-J."/>
            <person name="Brown M.W."/>
            <person name="Baldauf S.L."/>
        </authorList>
    </citation>
    <scope>NUCLEOTIDE SEQUENCE [LARGE SCALE GENOMIC DNA]</scope>
    <source>
        <strain evidence="4 5">ATCC MYA-3509</strain>
    </source>
</reference>
<keyword evidence="2" id="KW-0812">Transmembrane</keyword>
<accession>A0AAW2ZHN2</accession>
<dbReference type="Gene3D" id="3.40.50.1820">
    <property type="entry name" value="alpha/beta hydrolase"/>
    <property type="match status" value="1"/>
</dbReference>
<dbReference type="EMBL" id="JAOPGA020001419">
    <property type="protein sequence ID" value="KAL0488256.1"/>
    <property type="molecule type" value="Genomic_DNA"/>
</dbReference>
<dbReference type="GO" id="GO:0016787">
    <property type="term" value="F:hydrolase activity"/>
    <property type="evidence" value="ECO:0007669"/>
    <property type="project" value="UniProtKB-KW"/>
</dbReference>
<dbReference type="InterPro" id="IPR029058">
    <property type="entry name" value="AB_hydrolase_fold"/>
</dbReference>
<evidence type="ECO:0000313" key="4">
    <source>
        <dbReference type="EMBL" id="KAL0488256.1"/>
    </source>
</evidence>
<dbReference type="AlphaFoldDB" id="A0AAW2ZHN2"/>
<sequence length="387" mass="44549">MTNQTLGNVAEPINLCILWIKHWLFWIVLIILTPFEWLYFWGPNCSPRSRAFIHLLKITEYLNVKPKITEKDFDEPVPNTHYDKMLLLRKKLIRLFDESLHTCHPTLSMDVEKVKIQQVKIFCEASYKGNEKSFIIHTFNEEVAKTQKHKTTVLYFHGGGYLCGETSTYANILSPWLYENNYDCVLVDYTLCPYITPCGILKQGSQAYNYVVHKLRINPKHLVVAGESAGANLSLHVVLETIKEGNIDEVPSSLVLFSPWVDLTLSTKSWKEVGPDVVLTDNMCRLGDKLDIWDQSNSLTFSPLFMDLSYLPPCFVSWGGDERLRDEAEQLTANLKSFDVEVVQDVQKGMFHAFTLFHQYVPEGRNSLLNASRFIEQHQPTCNAQYK</sequence>
<evidence type="ECO:0000256" key="2">
    <source>
        <dbReference type="SAM" id="Phobius"/>
    </source>
</evidence>
<evidence type="ECO:0000313" key="5">
    <source>
        <dbReference type="Proteomes" id="UP001431209"/>
    </source>
</evidence>
<evidence type="ECO:0000259" key="3">
    <source>
        <dbReference type="Pfam" id="PF07859"/>
    </source>
</evidence>
<keyword evidence="2" id="KW-1133">Transmembrane helix</keyword>
<feature type="transmembrane region" description="Helical" evidence="2">
    <location>
        <begin position="23"/>
        <end position="42"/>
    </location>
</feature>
<feature type="domain" description="Alpha/beta hydrolase fold-3" evidence="3">
    <location>
        <begin position="153"/>
        <end position="355"/>
    </location>
</feature>
<dbReference type="PANTHER" id="PTHR48081:SF26">
    <property type="entry name" value="ALPHA_BETA HYDROLASE FOLD-3 DOMAIN-CONTAINING PROTEIN"/>
    <property type="match status" value="1"/>
</dbReference>
<dbReference type="Proteomes" id="UP001431209">
    <property type="component" value="Unassembled WGS sequence"/>
</dbReference>
<comment type="caution">
    <text evidence="4">The sequence shown here is derived from an EMBL/GenBank/DDBJ whole genome shotgun (WGS) entry which is preliminary data.</text>
</comment>
<dbReference type="Pfam" id="PF07859">
    <property type="entry name" value="Abhydrolase_3"/>
    <property type="match status" value="1"/>
</dbReference>
<evidence type="ECO:0000256" key="1">
    <source>
        <dbReference type="ARBA" id="ARBA00022801"/>
    </source>
</evidence>
<keyword evidence="5" id="KW-1185">Reference proteome</keyword>
<dbReference type="SUPFAM" id="SSF53474">
    <property type="entry name" value="alpha/beta-Hydrolases"/>
    <property type="match status" value="1"/>
</dbReference>
<dbReference type="InterPro" id="IPR050300">
    <property type="entry name" value="GDXG_lipolytic_enzyme"/>
</dbReference>
<keyword evidence="1" id="KW-0378">Hydrolase</keyword>
<organism evidence="4 5">
    <name type="scientific">Acrasis kona</name>
    <dbReference type="NCBI Taxonomy" id="1008807"/>
    <lineage>
        <taxon>Eukaryota</taxon>
        <taxon>Discoba</taxon>
        <taxon>Heterolobosea</taxon>
        <taxon>Tetramitia</taxon>
        <taxon>Eutetramitia</taxon>
        <taxon>Acrasidae</taxon>
        <taxon>Acrasis</taxon>
    </lineage>
</organism>